<keyword evidence="2" id="KW-0677">Repeat</keyword>
<dbReference type="Gene3D" id="1.20.5.4130">
    <property type="match status" value="1"/>
</dbReference>
<dbReference type="CDD" id="cd14798">
    <property type="entry name" value="RX-CC_like"/>
    <property type="match status" value="1"/>
</dbReference>
<dbReference type="InterPro" id="IPR041118">
    <property type="entry name" value="Rx_N"/>
</dbReference>
<feature type="domain" description="Disease resistance N-terminal" evidence="6">
    <location>
        <begin position="6"/>
        <end position="91"/>
    </location>
</feature>
<protein>
    <recommendedName>
        <fullName evidence="6">Disease resistance N-terminal domain-containing protein</fullName>
    </recommendedName>
</protein>
<evidence type="ECO:0000256" key="3">
    <source>
        <dbReference type="ARBA" id="ARBA00022741"/>
    </source>
</evidence>
<feature type="region of interest" description="Disordered" evidence="5">
    <location>
        <begin position="244"/>
        <end position="265"/>
    </location>
</feature>
<evidence type="ECO:0000313" key="7">
    <source>
        <dbReference type="EMBL" id="TXG68795.1"/>
    </source>
</evidence>
<name>A0A5C7II88_9ROSI</name>
<sequence>MADAIISVILEQLGTVVGQQIQQEVKLVVGLKKEVKKLTSNFKTIQAVLVDADQRQVTEAAVAVWLEKLKDVSYDMDDVLDKWNTAIMKRLQIEGAENAHTFKRKGRWVKSFCWNAILDLSTGRIWLELPFYLEGHGGHMIIVIAEGTGQDLLTECMRTMDQQDASGNKLLQDIHAIPSNASDNVYCVLLAHSAIHGDMPTYQFMWCSQSRLVTGVEYFMQRVTERQIKVVIRLLSSTNQPSFLDPKDISRSKTEEESETKLSRH</sequence>
<proteinExistence type="predicted"/>
<dbReference type="OrthoDB" id="537915at2759"/>
<keyword evidence="8" id="KW-1185">Reference proteome</keyword>
<dbReference type="GO" id="GO:0000166">
    <property type="term" value="F:nucleotide binding"/>
    <property type="evidence" value="ECO:0007669"/>
    <property type="project" value="UniProtKB-KW"/>
</dbReference>
<dbReference type="InterPro" id="IPR035966">
    <property type="entry name" value="PKF_sf"/>
</dbReference>
<dbReference type="GO" id="GO:0003872">
    <property type="term" value="F:6-phosphofructokinase activity"/>
    <property type="evidence" value="ECO:0007669"/>
    <property type="project" value="InterPro"/>
</dbReference>
<evidence type="ECO:0000256" key="2">
    <source>
        <dbReference type="ARBA" id="ARBA00022737"/>
    </source>
</evidence>
<feature type="compositionally biased region" description="Basic and acidic residues" evidence="5">
    <location>
        <begin position="245"/>
        <end position="265"/>
    </location>
</feature>
<dbReference type="PANTHER" id="PTHR45770">
    <property type="entry name" value="ATP-DEPENDENT 6-PHOSPHOFRUCTOKINASE 1"/>
    <property type="match status" value="1"/>
</dbReference>
<keyword evidence="3" id="KW-0547">Nucleotide-binding</keyword>
<evidence type="ECO:0000256" key="4">
    <source>
        <dbReference type="ARBA" id="ARBA00022821"/>
    </source>
</evidence>
<evidence type="ECO:0000259" key="6">
    <source>
        <dbReference type="Pfam" id="PF18052"/>
    </source>
</evidence>
<dbReference type="EMBL" id="VAHF01000002">
    <property type="protein sequence ID" value="TXG68795.1"/>
    <property type="molecule type" value="Genomic_DNA"/>
</dbReference>
<gene>
    <name evidence="7" type="ORF">EZV62_003730</name>
</gene>
<organism evidence="7 8">
    <name type="scientific">Acer yangbiense</name>
    <dbReference type="NCBI Taxonomy" id="1000413"/>
    <lineage>
        <taxon>Eukaryota</taxon>
        <taxon>Viridiplantae</taxon>
        <taxon>Streptophyta</taxon>
        <taxon>Embryophyta</taxon>
        <taxon>Tracheophyta</taxon>
        <taxon>Spermatophyta</taxon>
        <taxon>Magnoliopsida</taxon>
        <taxon>eudicotyledons</taxon>
        <taxon>Gunneridae</taxon>
        <taxon>Pentapetalae</taxon>
        <taxon>rosids</taxon>
        <taxon>malvids</taxon>
        <taxon>Sapindales</taxon>
        <taxon>Sapindaceae</taxon>
        <taxon>Hippocastanoideae</taxon>
        <taxon>Acereae</taxon>
        <taxon>Acer</taxon>
    </lineage>
</organism>
<dbReference type="GO" id="GO:0006952">
    <property type="term" value="P:defense response"/>
    <property type="evidence" value="ECO:0007669"/>
    <property type="project" value="UniProtKB-KW"/>
</dbReference>
<comment type="caution">
    <text evidence="7">The sequence shown here is derived from an EMBL/GenBank/DDBJ whole genome shotgun (WGS) entry which is preliminary data.</text>
</comment>
<evidence type="ECO:0000313" key="8">
    <source>
        <dbReference type="Proteomes" id="UP000323000"/>
    </source>
</evidence>
<dbReference type="InterPro" id="IPR050929">
    <property type="entry name" value="PFKA"/>
</dbReference>
<dbReference type="Proteomes" id="UP000323000">
    <property type="component" value="Chromosome 2"/>
</dbReference>
<reference evidence="8" key="1">
    <citation type="journal article" date="2019" name="Gigascience">
        <title>De novo genome assembly of the endangered Acer yangbiense, a plant species with extremely small populations endemic to Yunnan Province, China.</title>
        <authorList>
            <person name="Yang J."/>
            <person name="Wariss H.M."/>
            <person name="Tao L."/>
            <person name="Zhang R."/>
            <person name="Yun Q."/>
            <person name="Hollingsworth P."/>
            <person name="Dao Z."/>
            <person name="Luo G."/>
            <person name="Guo H."/>
            <person name="Ma Y."/>
            <person name="Sun W."/>
        </authorList>
    </citation>
    <scope>NUCLEOTIDE SEQUENCE [LARGE SCALE GENOMIC DNA]</scope>
    <source>
        <strain evidence="8">cv. Malutang</strain>
    </source>
</reference>
<evidence type="ECO:0000256" key="5">
    <source>
        <dbReference type="SAM" id="MobiDB-lite"/>
    </source>
</evidence>
<keyword evidence="4" id="KW-0611">Plant defense</keyword>
<dbReference type="InterPro" id="IPR038005">
    <property type="entry name" value="RX-like_CC"/>
</dbReference>
<accession>A0A5C7II88</accession>
<dbReference type="Pfam" id="PF18052">
    <property type="entry name" value="Rx_N"/>
    <property type="match status" value="1"/>
</dbReference>
<keyword evidence="1" id="KW-0021">Allosteric enzyme</keyword>
<dbReference type="AlphaFoldDB" id="A0A5C7II88"/>
<dbReference type="SUPFAM" id="SSF53784">
    <property type="entry name" value="Phosphofructokinase"/>
    <property type="match status" value="1"/>
</dbReference>
<evidence type="ECO:0000256" key="1">
    <source>
        <dbReference type="ARBA" id="ARBA00022533"/>
    </source>
</evidence>